<evidence type="ECO:0000256" key="9">
    <source>
        <dbReference type="ARBA" id="ARBA00023004"/>
    </source>
</evidence>
<accession>A0A9W6LQS4</accession>
<dbReference type="InterPro" id="IPR001273">
    <property type="entry name" value="ArAA_hydroxylase"/>
</dbReference>
<keyword evidence="16" id="KW-1185">Reference proteome</keyword>
<evidence type="ECO:0000259" key="14">
    <source>
        <dbReference type="PROSITE" id="PS51410"/>
    </source>
</evidence>
<evidence type="ECO:0000256" key="11">
    <source>
        <dbReference type="ARBA" id="ARBA00023232"/>
    </source>
</evidence>
<evidence type="ECO:0000256" key="8">
    <source>
        <dbReference type="ARBA" id="ARBA00023002"/>
    </source>
</evidence>
<dbReference type="PROSITE" id="PS51410">
    <property type="entry name" value="BH4_AAA_HYDROXYL_2"/>
    <property type="match status" value="1"/>
</dbReference>
<evidence type="ECO:0000313" key="16">
    <source>
        <dbReference type="Proteomes" id="UP001144323"/>
    </source>
</evidence>
<evidence type="ECO:0000256" key="4">
    <source>
        <dbReference type="ARBA" id="ARBA00009712"/>
    </source>
</evidence>
<comment type="pathway">
    <text evidence="3">Amino-acid degradation; L-phenylalanine degradation; acetoacetate and fumarate from L-phenylalanine: step 1/6.</text>
</comment>
<dbReference type="SUPFAM" id="SSF56534">
    <property type="entry name" value="Aromatic aminoacid monoxygenases, catalytic and oligomerization domains"/>
    <property type="match status" value="1"/>
</dbReference>
<dbReference type="GO" id="GO:0005506">
    <property type="term" value="F:iron ion binding"/>
    <property type="evidence" value="ECO:0007669"/>
    <property type="project" value="InterPro"/>
</dbReference>
<dbReference type="InterPro" id="IPR036329">
    <property type="entry name" value="Aro-AA_hydroxylase_C_sf"/>
</dbReference>
<dbReference type="Proteomes" id="UP001144323">
    <property type="component" value="Unassembled WGS sequence"/>
</dbReference>
<dbReference type="PROSITE" id="PS00367">
    <property type="entry name" value="BH4_AAA_HYDROXYL_1"/>
    <property type="match status" value="1"/>
</dbReference>
<organism evidence="15 16">
    <name type="scientific">Methylocystis echinoides</name>
    <dbReference type="NCBI Taxonomy" id="29468"/>
    <lineage>
        <taxon>Bacteria</taxon>
        <taxon>Pseudomonadati</taxon>
        <taxon>Pseudomonadota</taxon>
        <taxon>Alphaproteobacteria</taxon>
        <taxon>Hyphomicrobiales</taxon>
        <taxon>Methylocystaceae</taxon>
        <taxon>Methylocystis</taxon>
    </lineage>
</organism>
<dbReference type="GO" id="GO:0006559">
    <property type="term" value="P:L-phenylalanine catabolic process"/>
    <property type="evidence" value="ECO:0007669"/>
    <property type="project" value="UniProtKB-KW"/>
</dbReference>
<feature type="binding site" evidence="13">
    <location>
        <position position="176"/>
    </location>
    <ligand>
        <name>Fe cation</name>
        <dbReference type="ChEBI" id="CHEBI:24875"/>
    </ligand>
</feature>
<dbReference type="InterPro" id="IPR005960">
    <property type="entry name" value="Phe-4-hydroxylase_mono"/>
</dbReference>
<evidence type="ECO:0000256" key="13">
    <source>
        <dbReference type="PIRSR" id="PIRSR601273-2"/>
    </source>
</evidence>
<evidence type="ECO:0000256" key="6">
    <source>
        <dbReference type="ARBA" id="ARBA00020276"/>
    </source>
</evidence>
<keyword evidence="9 13" id="KW-0408">Iron</keyword>
<evidence type="ECO:0000256" key="2">
    <source>
        <dbReference type="ARBA" id="ARBA00001954"/>
    </source>
</evidence>
<dbReference type="InterPro" id="IPR018301">
    <property type="entry name" value="ArAA_hydroxylase_Fe/CU_BS"/>
</dbReference>
<dbReference type="Gene3D" id="1.10.800.10">
    <property type="entry name" value="Aromatic amino acid hydroxylase"/>
    <property type="match status" value="1"/>
</dbReference>
<keyword evidence="8" id="KW-0560">Oxidoreductase</keyword>
<dbReference type="RefSeq" id="WP_281800755.1">
    <property type="nucleotide sequence ID" value="NZ_BSEC01000001.1"/>
</dbReference>
<dbReference type="PANTHER" id="PTHR11473:SF24">
    <property type="entry name" value="PHENYLALANINE-4-HYDROXYLASE"/>
    <property type="match status" value="1"/>
</dbReference>
<keyword evidence="11" id="KW-0585">Phenylalanine catabolism</keyword>
<dbReference type="InterPro" id="IPR036951">
    <property type="entry name" value="ArAA_hydroxylase_sf"/>
</dbReference>
<evidence type="ECO:0000313" key="15">
    <source>
        <dbReference type="EMBL" id="GLI91880.1"/>
    </source>
</evidence>
<dbReference type="InterPro" id="IPR019774">
    <property type="entry name" value="Aromatic-AA_hydroxylase_C"/>
</dbReference>
<keyword evidence="7 13" id="KW-0479">Metal-binding</keyword>
<comment type="similarity">
    <text evidence="4">Belongs to the biopterin-dependent aromatic amino acid hydroxylase family.</text>
</comment>
<dbReference type="PANTHER" id="PTHR11473">
    <property type="entry name" value="AROMATIC AMINO ACID HYDROXYLASE"/>
    <property type="match status" value="1"/>
</dbReference>
<comment type="cofactor">
    <cofactor evidence="2 13">
        <name>Fe(2+)</name>
        <dbReference type="ChEBI" id="CHEBI:29033"/>
    </cofactor>
</comment>
<evidence type="ECO:0000256" key="12">
    <source>
        <dbReference type="ARBA" id="ARBA00029922"/>
    </source>
</evidence>
<dbReference type="EC" id="1.14.16.1" evidence="5"/>
<protein>
    <recommendedName>
        <fullName evidence="6">Phenylalanine-4-hydroxylase</fullName>
        <ecNumber evidence="5">1.14.16.1</ecNumber>
    </recommendedName>
    <alternativeName>
        <fullName evidence="12">Phe-4-monooxygenase</fullName>
    </alternativeName>
</protein>
<evidence type="ECO:0000256" key="5">
    <source>
        <dbReference type="ARBA" id="ARBA00011995"/>
    </source>
</evidence>
<dbReference type="EMBL" id="BSEC01000001">
    <property type="protein sequence ID" value="GLI91880.1"/>
    <property type="molecule type" value="Genomic_DNA"/>
</dbReference>
<evidence type="ECO:0000256" key="1">
    <source>
        <dbReference type="ARBA" id="ARBA00001060"/>
    </source>
</evidence>
<dbReference type="GO" id="GO:0004505">
    <property type="term" value="F:phenylalanine 4-monooxygenase activity"/>
    <property type="evidence" value="ECO:0007669"/>
    <property type="project" value="UniProtKB-EC"/>
</dbReference>
<keyword evidence="10" id="KW-0503">Monooxygenase</keyword>
<evidence type="ECO:0000256" key="3">
    <source>
        <dbReference type="ARBA" id="ARBA00005088"/>
    </source>
</evidence>
<comment type="catalytic activity">
    <reaction evidence="1">
        <text>(6R)-L-erythro-5,6,7,8-tetrahydrobiopterin + L-phenylalanine + O2 = (4aS,6R)-4a-hydroxy-L-erythro-5,6,7,8-tetrahydrobiopterin + L-tyrosine</text>
        <dbReference type="Rhea" id="RHEA:20273"/>
        <dbReference type="ChEBI" id="CHEBI:15379"/>
        <dbReference type="ChEBI" id="CHEBI:15642"/>
        <dbReference type="ChEBI" id="CHEBI:58095"/>
        <dbReference type="ChEBI" id="CHEBI:58315"/>
        <dbReference type="ChEBI" id="CHEBI:59560"/>
        <dbReference type="EC" id="1.14.16.1"/>
    </reaction>
</comment>
<gene>
    <name evidence="15" type="ORF">LMG27198_08720</name>
</gene>
<feature type="binding site" evidence="13">
    <location>
        <position position="130"/>
    </location>
    <ligand>
        <name>Fe cation</name>
        <dbReference type="ChEBI" id="CHEBI:24875"/>
    </ligand>
</feature>
<comment type="caution">
    <text evidence="15">The sequence shown here is derived from an EMBL/GenBank/DDBJ whole genome shotgun (WGS) entry which is preliminary data.</text>
</comment>
<evidence type="ECO:0000256" key="10">
    <source>
        <dbReference type="ARBA" id="ARBA00023033"/>
    </source>
</evidence>
<name>A0A9W6LQS4_9HYPH</name>
<feature type="binding site" evidence="13">
    <location>
        <position position="135"/>
    </location>
    <ligand>
        <name>Fe cation</name>
        <dbReference type="ChEBI" id="CHEBI:24875"/>
    </ligand>
</feature>
<dbReference type="Pfam" id="PF00351">
    <property type="entry name" value="Biopterin_H"/>
    <property type="match status" value="1"/>
</dbReference>
<dbReference type="NCBIfam" id="TIGR01267">
    <property type="entry name" value="Phe4hydrox_mono"/>
    <property type="match status" value="1"/>
</dbReference>
<dbReference type="CDD" id="cd03348">
    <property type="entry name" value="pro_PheOH"/>
    <property type="match status" value="1"/>
</dbReference>
<dbReference type="AlphaFoldDB" id="A0A9W6LQS4"/>
<reference evidence="15" key="1">
    <citation type="journal article" date="2023" name="Int. J. Syst. Evol. Microbiol.">
        <title>Methylocystis iwaonis sp. nov., a type II methane-oxidizing bacterium from surface soil of a rice paddy field in Japan, and emended description of the genus Methylocystis (ex Whittenbury et al. 1970) Bowman et al. 1993.</title>
        <authorList>
            <person name="Kaise H."/>
            <person name="Sawadogo J.B."/>
            <person name="Alam M.S."/>
            <person name="Ueno C."/>
            <person name="Dianou D."/>
            <person name="Shinjo R."/>
            <person name="Asakawa S."/>
        </authorList>
    </citation>
    <scope>NUCLEOTIDE SEQUENCE</scope>
    <source>
        <strain evidence="15">LMG27198</strain>
    </source>
</reference>
<dbReference type="PRINTS" id="PR00372">
    <property type="entry name" value="FYWHYDRXLASE"/>
</dbReference>
<evidence type="ECO:0000256" key="7">
    <source>
        <dbReference type="ARBA" id="ARBA00022723"/>
    </source>
</evidence>
<proteinExistence type="inferred from homology"/>
<sequence length="291" mass="33280">MAEALQKNRYADAPRRADWTIDQQWTSYTPQEHDRWNRLFARQAKLLPGRACDAFLAAKQKLELSRDGIPDFAELSARLSVFTGWRVVPVAGLIPDDAFFDHLANRRFPAGAFIRPEHELDYLSEPDVFHDVFGHVPLLADPVYAEFLEAYGKGGQRALRRGQLHHLARLYWYTVEFGLISTSQGLRIFGAGILSSPGETVFALEDSSPNRIAFDLERVMRTKYIISDYQQTYFVVESFEQLLQKCYQDFGALYDDLRMQPDIAAQEITPADRILTKGDHHYFEGRGLAAE</sequence>
<feature type="domain" description="Biopterin-dependent aromatic amino acid hydroxylase family profile" evidence="14">
    <location>
        <begin position="1"/>
        <end position="291"/>
    </location>
</feature>
<dbReference type="NCBIfam" id="NF008877">
    <property type="entry name" value="PRK11913.1-2"/>
    <property type="match status" value="1"/>
</dbReference>